<name>A0A7S1B3L8_NOCSC</name>
<evidence type="ECO:0000259" key="1">
    <source>
        <dbReference type="Pfam" id="PF26188"/>
    </source>
</evidence>
<sequence>MASACGVVRQRRRGVANVPGGAFPSQPPRPVSKLVSSLLAEHKYAEHVSRRTRPSRRVMGAVSLLQNPMELDGEGLGKAASAAAREGVDDREWWDALARRSKQLVLSIALHDAALVLNGMARMRRLDKELVEELVPRISSYMIYLTSAHLSMIASAVAKSEVYNAQFVGALTRELKARLMEFQTMEITMMLNAATKVRITDADLYKRFVTHINHSTHVFHVRDLSVIATALARVNCLGSDVAGRLADSAMLTIPECTPAELSKLMECCMRVNYIDEAFYSTCVLHCRSKLGGMDPAALAATAFAFGQCLEAAAIAHLPCIRRIFRFIRLALVANLPMAQPADLVSILRTYARWQISFDVDHVRKVADRMTSLRDQFNLQGSVSALYSLAILMQRNAWWSNNPATVSLAWESAGEAGYFILGSLWRSMQAESELDFQTLLRAVEASNILLPGDSTYVFAVGAWMVQHHTKLDGPNCAAMYDRLSQSCQPDDDIMLFLSERMSPKLM</sequence>
<evidence type="ECO:0000313" key="2">
    <source>
        <dbReference type="EMBL" id="CAD8872691.1"/>
    </source>
</evidence>
<dbReference type="AlphaFoldDB" id="A0A7S1B3L8"/>
<proteinExistence type="predicted"/>
<organism evidence="2">
    <name type="scientific">Noctiluca scintillans</name>
    <name type="common">Sea sparkle</name>
    <name type="synonym">Red tide dinoflagellate</name>
    <dbReference type="NCBI Taxonomy" id="2966"/>
    <lineage>
        <taxon>Eukaryota</taxon>
        <taxon>Sar</taxon>
        <taxon>Alveolata</taxon>
        <taxon>Dinophyceae</taxon>
        <taxon>Noctilucales</taxon>
        <taxon>Noctilucaceae</taxon>
        <taxon>Noctiluca</taxon>
    </lineage>
</organism>
<reference evidence="2" key="1">
    <citation type="submission" date="2021-01" db="EMBL/GenBank/DDBJ databases">
        <authorList>
            <person name="Corre E."/>
            <person name="Pelletier E."/>
            <person name="Niang G."/>
            <person name="Scheremetjew M."/>
            <person name="Finn R."/>
            <person name="Kale V."/>
            <person name="Holt S."/>
            <person name="Cochrane G."/>
            <person name="Meng A."/>
            <person name="Brown T."/>
            <person name="Cohen L."/>
        </authorList>
    </citation>
    <scope>NUCLEOTIDE SEQUENCE</scope>
</reference>
<gene>
    <name evidence="2" type="ORF">NSCI0253_LOCUS47048</name>
</gene>
<accession>A0A7S1B3L8</accession>
<protein>
    <recommendedName>
        <fullName evidence="1">RNA-editing substrate-binding complex 6 protein domain-containing protein</fullName>
    </recommendedName>
</protein>
<dbReference type="EMBL" id="HBFQ01066196">
    <property type="protein sequence ID" value="CAD8872691.1"/>
    <property type="molecule type" value="Transcribed_RNA"/>
</dbReference>
<feature type="domain" description="RNA-editing substrate-binding complex 6 protein" evidence="1">
    <location>
        <begin position="69"/>
        <end position="295"/>
    </location>
</feature>
<dbReference type="InterPro" id="IPR058917">
    <property type="entry name" value="RESC6_dom"/>
</dbReference>
<dbReference type="Pfam" id="PF26188">
    <property type="entry name" value="RESC6"/>
    <property type="match status" value="1"/>
</dbReference>